<dbReference type="GO" id="GO:0008270">
    <property type="term" value="F:zinc ion binding"/>
    <property type="evidence" value="ECO:0007669"/>
    <property type="project" value="UniProtKB-KW"/>
</dbReference>
<feature type="compositionally biased region" description="Basic and acidic residues" evidence="2">
    <location>
        <begin position="146"/>
        <end position="160"/>
    </location>
</feature>
<dbReference type="Pfam" id="PF00098">
    <property type="entry name" value="zf-CCHC"/>
    <property type="match status" value="1"/>
</dbReference>
<feature type="region of interest" description="Disordered" evidence="2">
    <location>
        <begin position="62"/>
        <end position="89"/>
    </location>
</feature>
<gene>
    <name evidence="4" type="ORF">PVAP13_9KG603901</name>
</gene>
<feature type="compositionally biased region" description="Polar residues" evidence="2">
    <location>
        <begin position="128"/>
        <end position="145"/>
    </location>
</feature>
<organism evidence="4 5">
    <name type="scientific">Panicum virgatum</name>
    <name type="common">Blackwell switchgrass</name>
    <dbReference type="NCBI Taxonomy" id="38727"/>
    <lineage>
        <taxon>Eukaryota</taxon>
        <taxon>Viridiplantae</taxon>
        <taxon>Streptophyta</taxon>
        <taxon>Embryophyta</taxon>
        <taxon>Tracheophyta</taxon>
        <taxon>Spermatophyta</taxon>
        <taxon>Magnoliopsida</taxon>
        <taxon>Liliopsida</taxon>
        <taxon>Poales</taxon>
        <taxon>Poaceae</taxon>
        <taxon>PACMAD clade</taxon>
        <taxon>Panicoideae</taxon>
        <taxon>Panicodae</taxon>
        <taxon>Paniceae</taxon>
        <taxon>Panicinae</taxon>
        <taxon>Panicum</taxon>
        <taxon>Panicum sect. Hiantes</taxon>
    </lineage>
</organism>
<protein>
    <recommendedName>
        <fullName evidence="3">CCHC-type domain-containing protein</fullName>
    </recommendedName>
</protein>
<name>A0A8T0P1F6_PANVG</name>
<proteinExistence type="predicted"/>
<dbReference type="PROSITE" id="PS50158">
    <property type="entry name" value="ZF_CCHC"/>
    <property type="match status" value="1"/>
</dbReference>
<dbReference type="InterPro" id="IPR036875">
    <property type="entry name" value="Znf_CCHC_sf"/>
</dbReference>
<evidence type="ECO:0000313" key="4">
    <source>
        <dbReference type="EMBL" id="KAG2554529.1"/>
    </source>
</evidence>
<keyword evidence="1" id="KW-0863">Zinc-finger</keyword>
<evidence type="ECO:0000313" key="5">
    <source>
        <dbReference type="Proteomes" id="UP000823388"/>
    </source>
</evidence>
<keyword evidence="1" id="KW-0479">Metal-binding</keyword>
<feature type="domain" description="CCHC-type" evidence="3">
    <location>
        <begin position="50"/>
        <end position="65"/>
    </location>
</feature>
<dbReference type="SUPFAM" id="SSF57756">
    <property type="entry name" value="Retrovirus zinc finger-like domains"/>
    <property type="match status" value="1"/>
</dbReference>
<dbReference type="GO" id="GO:0003676">
    <property type="term" value="F:nucleic acid binding"/>
    <property type="evidence" value="ECO:0007669"/>
    <property type="project" value="InterPro"/>
</dbReference>
<keyword evidence="1" id="KW-0862">Zinc</keyword>
<feature type="region of interest" description="Disordered" evidence="2">
    <location>
        <begin position="124"/>
        <end position="160"/>
    </location>
</feature>
<evidence type="ECO:0000259" key="3">
    <source>
        <dbReference type="PROSITE" id="PS50158"/>
    </source>
</evidence>
<dbReference type="Proteomes" id="UP000823388">
    <property type="component" value="Chromosome 9K"/>
</dbReference>
<sequence length="160" mass="17812">MFHQPALPSLEEAIAAMAQEELRLKMMKGNASPPCRPVFMVTEFKETRVCYNCGEVGHLSRDCQQPLKPNRGRGRGRATRGGGSRGGRRGYRVNLAMIEEGTSDMVTIPVAELEELIKLKNEEKCSGDQETSASVDNVANMVHSNTGKEDWKKTWDWSKA</sequence>
<keyword evidence="5" id="KW-1185">Reference proteome</keyword>
<dbReference type="Gene3D" id="4.10.60.10">
    <property type="entry name" value="Zinc finger, CCHC-type"/>
    <property type="match status" value="1"/>
</dbReference>
<accession>A0A8T0P1F6</accession>
<reference evidence="4" key="1">
    <citation type="submission" date="2020-05" db="EMBL/GenBank/DDBJ databases">
        <title>WGS assembly of Panicum virgatum.</title>
        <authorList>
            <person name="Lovell J.T."/>
            <person name="Jenkins J."/>
            <person name="Shu S."/>
            <person name="Juenger T.E."/>
            <person name="Schmutz J."/>
        </authorList>
    </citation>
    <scope>NUCLEOTIDE SEQUENCE</scope>
    <source>
        <strain evidence="4">AP13</strain>
    </source>
</reference>
<dbReference type="EMBL" id="CM029053">
    <property type="protein sequence ID" value="KAG2554529.1"/>
    <property type="molecule type" value="Genomic_DNA"/>
</dbReference>
<evidence type="ECO:0000256" key="2">
    <source>
        <dbReference type="SAM" id="MobiDB-lite"/>
    </source>
</evidence>
<comment type="caution">
    <text evidence="4">The sequence shown here is derived from an EMBL/GenBank/DDBJ whole genome shotgun (WGS) entry which is preliminary data.</text>
</comment>
<dbReference type="SMART" id="SM00343">
    <property type="entry name" value="ZnF_C2HC"/>
    <property type="match status" value="1"/>
</dbReference>
<dbReference type="InterPro" id="IPR001878">
    <property type="entry name" value="Znf_CCHC"/>
</dbReference>
<evidence type="ECO:0000256" key="1">
    <source>
        <dbReference type="PROSITE-ProRule" id="PRU00047"/>
    </source>
</evidence>
<dbReference type="AlphaFoldDB" id="A0A8T0P1F6"/>